<proteinExistence type="predicted"/>
<dbReference type="OrthoDB" id="6437652at2759"/>
<organism evidence="2 3">
    <name type="scientific">Araneus ventricosus</name>
    <name type="common">Orbweaver spider</name>
    <name type="synonym">Epeira ventricosa</name>
    <dbReference type="NCBI Taxonomy" id="182803"/>
    <lineage>
        <taxon>Eukaryota</taxon>
        <taxon>Metazoa</taxon>
        <taxon>Ecdysozoa</taxon>
        <taxon>Arthropoda</taxon>
        <taxon>Chelicerata</taxon>
        <taxon>Arachnida</taxon>
        <taxon>Araneae</taxon>
        <taxon>Araneomorphae</taxon>
        <taxon>Entelegynae</taxon>
        <taxon>Araneoidea</taxon>
        <taxon>Araneidae</taxon>
        <taxon>Araneus</taxon>
    </lineage>
</organism>
<dbReference type="InterPro" id="IPR036397">
    <property type="entry name" value="RNaseH_sf"/>
</dbReference>
<dbReference type="Gene3D" id="3.30.420.10">
    <property type="entry name" value="Ribonuclease H-like superfamily/Ribonuclease H"/>
    <property type="match status" value="1"/>
</dbReference>
<name>A0A4Y2LQD3_ARAVE</name>
<comment type="caution">
    <text evidence="2">The sequence shown here is derived from an EMBL/GenBank/DDBJ whole genome shotgun (WGS) entry which is preliminary data.</text>
</comment>
<gene>
    <name evidence="2" type="ORF">AVEN_269168_1</name>
</gene>
<dbReference type="InterPro" id="IPR002156">
    <property type="entry name" value="RNaseH_domain"/>
</dbReference>
<evidence type="ECO:0000259" key="1">
    <source>
        <dbReference type="PROSITE" id="PS50879"/>
    </source>
</evidence>
<dbReference type="SUPFAM" id="SSF53098">
    <property type="entry name" value="Ribonuclease H-like"/>
    <property type="match status" value="1"/>
</dbReference>
<accession>A0A4Y2LQD3</accession>
<feature type="domain" description="RNase H type-1" evidence="1">
    <location>
        <begin position="1"/>
        <end position="123"/>
    </location>
</feature>
<reference evidence="2 3" key="1">
    <citation type="journal article" date="2019" name="Sci. Rep.">
        <title>Orb-weaving spider Araneus ventricosus genome elucidates the spidroin gene catalogue.</title>
        <authorList>
            <person name="Kono N."/>
            <person name="Nakamura H."/>
            <person name="Ohtoshi R."/>
            <person name="Moran D.A.P."/>
            <person name="Shinohara A."/>
            <person name="Yoshida Y."/>
            <person name="Fujiwara M."/>
            <person name="Mori M."/>
            <person name="Tomita M."/>
            <person name="Arakawa K."/>
        </authorList>
    </citation>
    <scope>NUCLEOTIDE SEQUENCE [LARGE SCALE GENOMIC DNA]</scope>
</reference>
<keyword evidence="3" id="KW-1185">Reference proteome</keyword>
<dbReference type="GO" id="GO:0004523">
    <property type="term" value="F:RNA-DNA hybrid ribonuclease activity"/>
    <property type="evidence" value="ECO:0007669"/>
    <property type="project" value="InterPro"/>
</dbReference>
<dbReference type="CDD" id="cd09276">
    <property type="entry name" value="Rnase_HI_RT_non_LTR"/>
    <property type="match status" value="1"/>
</dbReference>
<protein>
    <recommendedName>
        <fullName evidence="1">RNase H type-1 domain-containing protein</fullName>
    </recommendedName>
</protein>
<dbReference type="EMBL" id="BGPR01006208">
    <property type="protein sequence ID" value="GBN16971.1"/>
    <property type="molecule type" value="Genomic_DNA"/>
</dbReference>
<evidence type="ECO:0000313" key="2">
    <source>
        <dbReference type="EMBL" id="GBN16971.1"/>
    </source>
</evidence>
<dbReference type="PROSITE" id="PS50879">
    <property type="entry name" value="RNASE_H_1"/>
    <property type="match status" value="1"/>
</dbReference>
<dbReference type="AlphaFoldDB" id="A0A4Y2LQD3"/>
<dbReference type="GO" id="GO:0003676">
    <property type="term" value="F:nucleic acid binding"/>
    <property type="evidence" value="ECO:0007669"/>
    <property type="project" value="InterPro"/>
</dbReference>
<dbReference type="Proteomes" id="UP000499080">
    <property type="component" value="Unassembled WGS sequence"/>
</dbReference>
<dbReference type="Pfam" id="PF00075">
    <property type="entry name" value="RNase_H"/>
    <property type="match status" value="1"/>
</dbReference>
<dbReference type="InterPro" id="IPR012337">
    <property type="entry name" value="RNaseH-like_sf"/>
</dbReference>
<evidence type="ECO:0000313" key="3">
    <source>
        <dbReference type="Proteomes" id="UP000499080"/>
    </source>
</evidence>
<sequence>MYTDGSRIGDDTGLSVCILNNGKPQKTFQVKLEKNNTVLQAELTAIDFNVCWSWENGVRINIHTDSQSSIKALRSARLRSETVNKIKKKFYLAKVSVGLTWVKAHAGDPGNGLADHHAELATAEGEKLEIPTPYSCVKFKIEKNLMKDWKEAWDGTLNQVGEPGLLCLR</sequence>